<gene>
    <name evidence="1" type="ORF">NX722_26030</name>
</gene>
<comment type="caution">
    <text evidence="1">The sequence shown here is derived from an EMBL/GenBank/DDBJ whole genome shotgun (WGS) entry which is preliminary data.</text>
</comment>
<proteinExistence type="predicted"/>
<sequence length="191" mass="21483">MVQLPEPCDDSTSAKKAGYNTIAEIGKERIRRSAIKIAEEIEKKDQIDLGFRVYKLDKSHFNQWQSEVEPGNVEQLQANLELHSSHIAQETQQEDLLYELLLKAGFELTESIEQKTFGNQRAFSIAEDALLICLEDRIEPETVEAMVAAEPAEIIVKDSAFAGNDQLKVNAVQTVKAYNQNSETDIVFKVV</sequence>
<organism evidence="1 2">
    <name type="scientific">Endozoicomonas gorgoniicola</name>
    <dbReference type="NCBI Taxonomy" id="1234144"/>
    <lineage>
        <taxon>Bacteria</taxon>
        <taxon>Pseudomonadati</taxon>
        <taxon>Pseudomonadota</taxon>
        <taxon>Gammaproteobacteria</taxon>
        <taxon>Oceanospirillales</taxon>
        <taxon>Endozoicomonadaceae</taxon>
        <taxon>Endozoicomonas</taxon>
    </lineage>
</organism>
<dbReference type="Proteomes" id="UP001209854">
    <property type="component" value="Unassembled WGS sequence"/>
</dbReference>
<reference evidence="1 2" key="1">
    <citation type="submission" date="2022-10" db="EMBL/GenBank/DDBJ databases">
        <title>High-quality genome sequences of two octocoral-associated bacteria, Endozoicomonas euniceicola EF212 and Endozoicomonas gorgoniicola PS125.</title>
        <authorList>
            <person name="Chiou Y.-J."/>
            <person name="Chen Y.-H."/>
        </authorList>
    </citation>
    <scope>NUCLEOTIDE SEQUENCE [LARGE SCALE GENOMIC DNA]</scope>
    <source>
        <strain evidence="1 2">PS125</strain>
    </source>
</reference>
<protein>
    <submittedName>
        <fullName evidence="1">Uncharacterized protein</fullName>
    </submittedName>
</protein>
<dbReference type="EMBL" id="JAPFCC010000001">
    <property type="protein sequence ID" value="MCW7556024.1"/>
    <property type="molecule type" value="Genomic_DNA"/>
</dbReference>
<keyword evidence="2" id="KW-1185">Reference proteome</keyword>
<dbReference type="RefSeq" id="WP_262565748.1">
    <property type="nucleotide sequence ID" value="NZ_JAPFCC010000001.1"/>
</dbReference>
<name>A0ABT3N324_9GAMM</name>
<evidence type="ECO:0000313" key="1">
    <source>
        <dbReference type="EMBL" id="MCW7556024.1"/>
    </source>
</evidence>
<evidence type="ECO:0000313" key="2">
    <source>
        <dbReference type="Proteomes" id="UP001209854"/>
    </source>
</evidence>
<accession>A0ABT3N324</accession>